<dbReference type="Gene3D" id="3.90.550.10">
    <property type="entry name" value="Spore Coat Polysaccharide Biosynthesis Protein SpsA, Chain A"/>
    <property type="match status" value="1"/>
</dbReference>
<dbReference type="InterPro" id="IPR029044">
    <property type="entry name" value="Nucleotide-diphossugar_trans"/>
</dbReference>
<dbReference type="AlphaFoldDB" id="A0A4Y3QGV3"/>
<reference evidence="3 4" key="1">
    <citation type="submission" date="2019-06" db="EMBL/GenBank/DDBJ databases">
        <title>Whole genome shotgun sequence of Microbacterium testaceum NBRC 12675.</title>
        <authorList>
            <person name="Hosoyama A."/>
            <person name="Uohara A."/>
            <person name="Ohji S."/>
            <person name="Ichikawa N."/>
        </authorList>
    </citation>
    <scope>NUCLEOTIDE SEQUENCE [LARGE SCALE GENOMIC DNA]</scope>
    <source>
        <strain evidence="3 4">NBRC 12675</strain>
    </source>
</reference>
<dbReference type="PANTHER" id="PTHR48090">
    <property type="entry name" value="UNDECAPRENYL-PHOSPHATE 4-DEOXY-4-FORMAMIDO-L-ARABINOSE TRANSFERASE-RELATED"/>
    <property type="match status" value="1"/>
</dbReference>
<dbReference type="InterPro" id="IPR050256">
    <property type="entry name" value="Glycosyltransferase_2"/>
</dbReference>
<keyword evidence="3" id="KW-0808">Transferase</keyword>
<proteinExistence type="inferred from homology"/>
<evidence type="ECO:0000259" key="2">
    <source>
        <dbReference type="Pfam" id="PF00535"/>
    </source>
</evidence>
<evidence type="ECO:0000256" key="1">
    <source>
        <dbReference type="ARBA" id="ARBA00006739"/>
    </source>
</evidence>
<dbReference type="GO" id="GO:0016740">
    <property type="term" value="F:transferase activity"/>
    <property type="evidence" value="ECO:0007669"/>
    <property type="project" value="UniProtKB-KW"/>
</dbReference>
<dbReference type="EMBL" id="BJML01000001">
    <property type="protein sequence ID" value="GEB44392.1"/>
    <property type="molecule type" value="Genomic_DNA"/>
</dbReference>
<sequence length="232" mass="24436">MPAFNEAESVAAVVAEVLAETSDFADCLVIDDGSRDETSEKARLAGAMVARLPHNLGVGGALRTGFVYARDQGYGAVVQVDADGQHDPRYVPQLLAALADSDLVIGARFAGDGEYEVAGPRKWAMQFLATTIRAMTGVRLTDTTSGFKAAGPRAIRLFADNMPAEYLGDTVEALVIAARAGCRISQLPVAMRTRLGGQPSSGPLRSTKYLARAVMAITIAAIRPVEKQGATP</sequence>
<dbReference type="PANTHER" id="PTHR48090:SF7">
    <property type="entry name" value="RFBJ PROTEIN"/>
    <property type="match status" value="1"/>
</dbReference>
<gene>
    <name evidence="3" type="ORF">MTE01_03370</name>
</gene>
<dbReference type="RefSeq" id="WP_141375839.1">
    <property type="nucleotide sequence ID" value="NZ_BJML01000001.1"/>
</dbReference>
<dbReference type="GeneID" id="57143049"/>
<dbReference type="SUPFAM" id="SSF53448">
    <property type="entry name" value="Nucleotide-diphospho-sugar transferases"/>
    <property type="match status" value="1"/>
</dbReference>
<comment type="similarity">
    <text evidence="1">Belongs to the glycosyltransferase 2 family.</text>
</comment>
<protein>
    <submittedName>
        <fullName evidence="3">Glycosyl transferase family 2</fullName>
    </submittedName>
</protein>
<comment type="caution">
    <text evidence="3">The sequence shown here is derived from an EMBL/GenBank/DDBJ whole genome shotgun (WGS) entry which is preliminary data.</text>
</comment>
<evidence type="ECO:0000313" key="3">
    <source>
        <dbReference type="EMBL" id="GEB44392.1"/>
    </source>
</evidence>
<feature type="domain" description="Glycosyltransferase 2-like" evidence="2">
    <location>
        <begin position="1"/>
        <end position="128"/>
    </location>
</feature>
<accession>A0A4Y3QGV3</accession>
<dbReference type="CDD" id="cd04179">
    <property type="entry name" value="DPM_DPG-synthase_like"/>
    <property type="match status" value="1"/>
</dbReference>
<dbReference type="Pfam" id="PF00535">
    <property type="entry name" value="Glycos_transf_2"/>
    <property type="match status" value="1"/>
</dbReference>
<organism evidence="3 4">
    <name type="scientific">Microbacterium testaceum</name>
    <name type="common">Aureobacterium testaceum</name>
    <name type="synonym">Brevibacterium testaceum</name>
    <dbReference type="NCBI Taxonomy" id="2033"/>
    <lineage>
        <taxon>Bacteria</taxon>
        <taxon>Bacillati</taxon>
        <taxon>Actinomycetota</taxon>
        <taxon>Actinomycetes</taxon>
        <taxon>Micrococcales</taxon>
        <taxon>Microbacteriaceae</taxon>
        <taxon>Microbacterium</taxon>
    </lineage>
</organism>
<dbReference type="InterPro" id="IPR001173">
    <property type="entry name" value="Glyco_trans_2-like"/>
</dbReference>
<evidence type="ECO:0000313" key="4">
    <source>
        <dbReference type="Proteomes" id="UP000319525"/>
    </source>
</evidence>
<dbReference type="Proteomes" id="UP000319525">
    <property type="component" value="Unassembled WGS sequence"/>
</dbReference>
<dbReference type="OrthoDB" id="9810303at2"/>
<name>A0A4Y3QGV3_MICTE</name>